<evidence type="ECO:0000313" key="1">
    <source>
        <dbReference type="EMBL" id="DAD96182.1"/>
    </source>
</evidence>
<proteinExistence type="predicted"/>
<organism evidence="1">
    <name type="scientific">Myoviridae sp. ctlnK45</name>
    <dbReference type="NCBI Taxonomy" id="2826693"/>
    <lineage>
        <taxon>Viruses</taxon>
        <taxon>Duplodnaviria</taxon>
        <taxon>Heunggongvirae</taxon>
        <taxon>Uroviricota</taxon>
        <taxon>Caudoviricetes</taxon>
    </lineage>
</organism>
<protein>
    <submittedName>
        <fullName evidence="1">Uncharacterized protein</fullName>
    </submittedName>
</protein>
<reference evidence="1" key="1">
    <citation type="journal article" date="2021" name="Proc. Natl. Acad. Sci. U.S.A.">
        <title>A Catalog of Tens of Thousands of Viruses from Human Metagenomes Reveals Hidden Associations with Chronic Diseases.</title>
        <authorList>
            <person name="Tisza M.J."/>
            <person name="Buck C.B."/>
        </authorList>
    </citation>
    <scope>NUCLEOTIDE SEQUENCE</scope>
    <source>
        <strain evidence="1">CtlnK45</strain>
    </source>
</reference>
<sequence>MDTRCFSYFRNVLHKIPRPLFPPPPERAPA</sequence>
<accession>A0A8S5NN79</accession>
<name>A0A8S5NN79_9CAUD</name>
<dbReference type="EMBL" id="BK015212">
    <property type="protein sequence ID" value="DAD96182.1"/>
    <property type="molecule type" value="Genomic_DNA"/>
</dbReference>